<dbReference type="PROSITE" id="PS50987">
    <property type="entry name" value="HTH_ARSR_2"/>
    <property type="match status" value="1"/>
</dbReference>
<dbReference type="RefSeq" id="WP_089839561.1">
    <property type="nucleotide sequence ID" value="NZ_FOZL01000001.1"/>
</dbReference>
<dbReference type="Gene3D" id="1.10.10.10">
    <property type="entry name" value="Winged helix-like DNA-binding domain superfamily/Winged helix DNA-binding domain"/>
    <property type="match status" value="1"/>
</dbReference>
<name>A0A1I6MHK6_9BACT</name>
<proteinExistence type="predicted"/>
<sequence>MVTTELTAEQFQRITRALSDPTRYEMLRRIYASEEVMNCGGSCAGLPISAATASHHLRELEIADLIQVSKDGRFKNLEPRRDVWQAYLAQLNQI</sequence>
<dbReference type="CDD" id="cd00090">
    <property type="entry name" value="HTH_ARSR"/>
    <property type="match status" value="1"/>
</dbReference>
<dbReference type="SUPFAM" id="SSF46785">
    <property type="entry name" value="Winged helix' DNA-binding domain"/>
    <property type="match status" value="1"/>
</dbReference>
<evidence type="ECO:0000313" key="2">
    <source>
        <dbReference type="EMBL" id="SFS15132.1"/>
    </source>
</evidence>
<accession>A0A1I6MHK6</accession>
<feature type="domain" description="HTH arsR-type" evidence="1">
    <location>
        <begin position="3"/>
        <end position="94"/>
    </location>
</feature>
<gene>
    <name evidence="2" type="ORF">SAMN05421771_2654</name>
</gene>
<dbReference type="AlphaFoldDB" id="A0A1I6MHK6"/>
<evidence type="ECO:0000259" key="1">
    <source>
        <dbReference type="PROSITE" id="PS50987"/>
    </source>
</evidence>
<dbReference type="OrthoDB" id="9794330at2"/>
<dbReference type="STRING" id="474950.SAMN05421771_2654"/>
<dbReference type="InterPro" id="IPR011991">
    <property type="entry name" value="ArsR-like_HTH"/>
</dbReference>
<reference evidence="2 3" key="1">
    <citation type="submission" date="2016-10" db="EMBL/GenBank/DDBJ databases">
        <authorList>
            <person name="de Groot N.N."/>
        </authorList>
    </citation>
    <scope>NUCLEOTIDE SEQUENCE [LARGE SCALE GENOMIC DNA]</scope>
    <source>
        <strain evidence="2 3">DSM 21001</strain>
    </source>
</reference>
<dbReference type="EMBL" id="FOZL01000001">
    <property type="protein sequence ID" value="SFS15132.1"/>
    <property type="molecule type" value="Genomic_DNA"/>
</dbReference>
<dbReference type="InterPro" id="IPR036390">
    <property type="entry name" value="WH_DNA-bd_sf"/>
</dbReference>
<dbReference type="Proteomes" id="UP000199024">
    <property type="component" value="Unassembled WGS sequence"/>
</dbReference>
<organism evidence="2 3">
    <name type="scientific">Granulicella pectinivorans</name>
    <dbReference type="NCBI Taxonomy" id="474950"/>
    <lineage>
        <taxon>Bacteria</taxon>
        <taxon>Pseudomonadati</taxon>
        <taxon>Acidobacteriota</taxon>
        <taxon>Terriglobia</taxon>
        <taxon>Terriglobales</taxon>
        <taxon>Acidobacteriaceae</taxon>
        <taxon>Granulicella</taxon>
    </lineage>
</organism>
<keyword evidence="3" id="KW-1185">Reference proteome</keyword>
<protein>
    <submittedName>
        <fullName evidence="2">Transcriptional regulator, ArsR family</fullName>
    </submittedName>
</protein>
<dbReference type="SMART" id="SM00418">
    <property type="entry name" value="HTH_ARSR"/>
    <property type="match status" value="1"/>
</dbReference>
<dbReference type="InterPro" id="IPR036388">
    <property type="entry name" value="WH-like_DNA-bd_sf"/>
</dbReference>
<evidence type="ECO:0000313" key="3">
    <source>
        <dbReference type="Proteomes" id="UP000199024"/>
    </source>
</evidence>
<dbReference type="InterPro" id="IPR001845">
    <property type="entry name" value="HTH_ArsR_DNA-bd_dom"/>
</dbReference>
<dbReference type="GO" id="GO:0003700">
    <property type="term" value="F:DNA-binding transcription factor activity"/>
    <property type="evidence" value="ECO:0007669"/>
    <property type="project" value="InterPro"/>
</dbReference>
<dbReference type="Pfam" id="PF12840">
    <property type="entry name" value="HTH_20"/>
    <property type="match status" value="1"/>
</dbReference>